<evidence type="ECO:0000313" key="10">
    <source>
        <dbReference type="EMBL" id="QRF69167.1"/>
    </source>
</evidence>
<evidence type="ECO:0000313" key="11">
    <source>
        <dbReference type="Proteomes" id="UP000596387"/>
    </source>
</evidence>
<evidence type="ECO:0000256" key="5">
    <source>
        <dbReference type="ARBA" id="ARBA00022989"/>
    </source>
</evidence>
<feature type="transmembrane region" description="Helical" evidence="8">
    <location>
        <begin position="29"/>
        <end position="48"/>
    </location>
</feature>
<comment type="subcellular location">
    <subcellularLocation>
        <location evidence="1 7">Cell inner membrane</location>
        <topology evidence="1 7">Multi-pass membrane protein</topology>
    </subcellularLocation>
</comment>
<dbReference type="PANTHER" id="PTHR33362:SF5">
    <property type="entry name" value="C4-DICARBOXYLATE TRAP TRANSPORTER LARGE PERMEASE PROTEIN DCTM"/>
    <property type="match status" value="1"/>
</dbReference>
<gene>
    <name evidence="10" type="ORF">GQA70_22755</name>
</gene>
<dbReference type="InterPro" id="IPR004681">
    <property type="entry name" value="TRAP_DctM"/>
</dbReference>
<evidence type="ECO:0000256" key="1">
    <source>
        <dbReference type="ARBA" id="ARBA00004429"/>
    </source>
</evidence>
<dbReference type="PANTHER" id="PTHR33362">
    <property type="entry name" value="SIALIC ACID TRAP TRANSPORTER PERMEASE PROTEIN SIAT-RELATED"/>
    <property type="match status" value="1"/>
</dbReference>
<reference evidence="10 11" key="1">
    <citation type="submission" date="2019-12" db="EMBL/GenBank/DDBJ databases">
        <title>Complete Genome Sequence of a Quorum-Sensing Bacterium,Rhodobacteraceae bacterium C31, Isolated from a marine microalgae symbiotic bacteria.</title>
        <authorList>
            <person name="Zhang Y."/>
        </authorList>
    </citation>
    <scope>NUCLEOTIDE SEQUENCE [LARGE SCALE GENOMIC DNA]</scope>
    <source>
        <strain evidence="10 11">C31</strain>
        <plasmid evidence="10 11">p-SCP4</plasmid>
    </source>
</reference>
<evidence type="ECO:0000256" key="4">
    <source>
        <dbReference type="ARBA" id="ARBA00022692"/>
    </source>
</evidence>
<organism evidence="10 11">
    <name type="scientific">Ponticoccus alexandrii</name>
    <dbReference type="NCBI Taxonomy" id="1943633"/>
    <lineage>
        <taxon>Bacteria</taxon>
        <taxon>Pseudomonadati</taxon>
        <taxon>Pseudomonadota</taxon>
        <taxon>Alphaproteobacteria</taxon>
        <taxon>Rhodobacterales</taxon>
        <taxon>Roseobacteraceae</taxon>
        <taxon>Ponticoccus</taxon>
    </lineage>
</organism>
<feature type="transmembrane region" description="Helical" evidence="8">
    <location>
        <begin position="68"/>
        <end position="95"/>
    </location>
</feature>
<keyword evidence="6 8" id="KW-0472">Membrane</keyword>
<keyword evidence="10" id="KW-0614">Plasmid</keyword>
<evidence type="ECO:0000256" key="6">
    <source>
        <dbReference type="ARBA" id="ARBA00023136"/>
    </source>
</evidence>
<dbReference type="RefSeq" id="WP_023849282.1">
    <property type="nucleotide sequence ID" value="NZ_CP047170.1"/>
</dbReference>
<keyword evidence="2" id="KW-1003">Cell membrane</keyword>
<evidence type="ECO:0000256" key="2">
    <source>
        <dbReference type="ARBA" id="ARBA00022475"/>
    </source>
</evidence>
<keyword evidence="5 8" id="KW-1133">Transmembrane helix</keyword>
<dbReference type="Pfam" id="PF06808">
    <property type="entry name" value="DctM"/>
    <property type="match status" value="1"/>
</dbReference>
<keyword evidence="7" id="KW-0813">Transport</keyword>
<dbReference type="InterPro" id="IPR010656">
    <property type="entry name" value="DctM"/>
</dbReference>
<evidence type="ECO:0000256" key="3">
    <source>
        <dbReference type="ARBA" id="ARBA00022519"/>
    </source>
</evidence>
<accession>A0ABX7FG49</accession>
<evidence type="ECO:0000256" key="8">
    <source>
        <dbReference type="SAM" id="Phobius"/>
    </source>
</evidence>
<keyword evidence="3 7" id="KW-0997">Cell inner membrane</keyword>
<sequence length="156" mass="16712">MRLLRLKSSATLPVKMLPIYDILVDSARGSAAGGIVIGTSLILNWIIASENIPAALASAIEGVDISPLMFLIMVNVLVLLPGCLLDATTIILVIVRLFIPPYGILLFVINAVSGIPLRDIVREVLPFLAVLLAALPALILFPGIVLFLPRVFGYED</sequence>
<proteinExistence type="predicted"/>
<name>A0ABX7FG49_9RHOB</name>
<feature type="transmembrane region" description="Helical" evidence="8">
    <location>
        <begin position="127"/>
        <end position="148"/>
    </location>
</feature>
<keyword evidence="4 8" id="KW-0812">Transmembrane</keyword>
<dbReference type="EMBL" id="CP047170">
    <property type="protein sequence ID" value="QRF69167.1"/>
    <property type="molecule type" value="Genomic_DNA"/>
</dbReference>
<feature type="domain" description="TRAP C4-dicarboxylate transport system permease DctM subunit" evidence="9">
    <location>
        <begin position="15"/>
        <end position="100"/>
    </location>
</feature>
<comment type="function">
    <text evidence="7">Part of the tripartite ATP-independent periplasmic (TRAP) transport system.</text>
</comment>
<evidence type="ECO:0000256" key="7">
    <source>
        <dbReference type="RuleBase" id="RU369079"/>
    </source>
</evidence>
<keyword evidence="11" id="KW-1185">Reference proteome</keyword>
<evidence type="ECO:0000259" key="9">
    <source>
        <dbReference type="Pfam" id="PF06808"/>
    </source>
</evidence>
<dbReference type="Proteomes" id="UP000596387">
    <property type="component" value="Plasmid p-SCP4"/>
</dbReference>
<geneLocation type="plasmid" evidence="10 11">
    <name>p-SCP4</name>
</geneLocation>
<protein>
    <submittedName>
        <fullName evidence="10">TRAP transporter large permease subunit</fullName>
    </submittedName>
</protein>